<dbReference type="OrthoDB" id="2744661at2759"/>
<dbReference type="AlphaFoldDB" id="A0A371CQL3"/>
<dbReference type="Proteomes" id="UP000256964">
    <property type="component" value="Unassembled WGS sequence"/>
</dbReference>
<organism evidence="1 2">
    <name type="scientific">Lentinus brumalis</name>
    <dbReference type="NCBI Taxonomy" id="2498619"/>
    <lineage>
        <taxon>Eukaryota</taxon>
        <taxon>Fungi</taxon>
        <taxon>Dikarya</taxon>
        <taxon>Basidiomycota</taxon>
        <taxon>Agaricomycotina</taxon>
        <taxon>Agaricomycetes</taxon>
        <taxon>Polyporales</taxon>
        <taxon>Polyporaceae</taxon>
        <taxon>Lentinus</taxon>
    </lineage>
</organism>
<sequence>MTWLSDFNCAQALFSADVLERHELVGGDDDQWQPAKVFVSKLSSNSKWLMITHTGVAGEPIVVSRSIQEGWIVACDEASMTMLMRRAGPDGIGGTVQKLRFLVRKDYWSFVAQYAASRVLAYTGPWTVDVNHVSDAPTDPDAMQTPSTSA</sequence>
<evidence type="ECO:0000313" key="2">
    <source>
        <dbReference type="Proteomes" id="UP000256964"/>
    </source>
</evidence>
<reference evidence="1 2" key="1">
    <citation type="journal article" date="2018" name="Biotechnol. Biofuels">
        <title>Integrative visual omics of the white-rot fungus Polyporus brumalis exposes the biotechnological potential of its oxidative enzymes for delignifying raw plant biomass.</title>
        <authorList>
            <person name="Miyauchi S."/>
            <person name="Rancon A."/>
            <person name="Drula E."/>
            <person name="Hage H."/>
            <person name="Chaduli D."/>
            <person name="Favel A."/>
            <person name="Grisel S."/>
            <person name="Henrissat B."/>
            <person name="Herpoel-Gimbert I."/>
            <person name="Ruiz-Duenas F.J."/>
            <person name="Chevret D."/>
            <person name="Hainaut M."/>
            <person name="Lin J."/>
            <person name="Wang M."/>
            <person name="Pangilinan J."/>
            <person name="Lipzen A."/>
            <person name="Lesage-Meessen L."/>
            <person name="Navarro D."/>
            <person name="Riley R."/>
            <person name="Grigoriev I.V."/>
            <person name="Zhou S."/>
            <person name="Raouche S."/>
            <person name="Rosso M.N."/>
        </authorList>
    </citation>
    <scope>NUCLEOTIDE SEQUENCE [LARGE SCALE GENOMIC DNA]</scope>
    <source>
        <strain evidence="1 2">BRFM 1820</strain>
    </source>
</reference>
<proteinExistence type="predicted"/>
<gene>
    <name evidence="1" type="ORF">OH76DRAFT_1488536</name>
</gene>
<keyword evidence="2" id="KW-1185">Reference proteome</keyword>
<evidence type="ECO:0000313" key="1">
    <source>
        <dbReference type="EMBL" id="RDX42569.1"/>
    </source>
</evidence>
<accession>A0A371CQL3</accession>
<protein>
    <submittedName>
        <fullName evidence="1">Uncharacterized protein</fullName>
    </submittedName>
</protein>
<name>A0A371CQL3_9APHY</name>
<dbReference type="EMBL" id="KZ857481">
    <property type="protein sequence ID" value="RDX42569.1"/>
    <property type="molecule type" value="Genomic_DNA"/>
</dbReference>